<protein>
    <recommendedName>
        <fullName evidence="3">Phytocyanin domain-containing protein</fullName>
    </recommendedName>
</protein>
<gene>
    <name evidence="4" type="ORF">CDL15_Pgr019716</name>
</gene>
<feature type="chain" id="PRO_5013347291" description="Phytocyanin domain-containing protein" evidence="2">
    <location>
        <begin position="30"/>
        <end position="201"/>
    </location>
</feature>
<dbReference type="AlphaFoldDB" id="A0A218X6W8"/>
<name>A0A218X6W8_PUNGR</name>
<feature type="signal peptide" evidence="2">
    <location>
        <begin position="1"/>
        <end position="29"/>
    </location>
</feature>
<feature type="compositionally biased region" description="Low complexity" evidence="1">
    <location>
        <begin position="148"/>
        <end position="159"/>
    </location>
</feature>
<dbReference type="Pfam" id="PF02298">
    <property type="entry name" value="Cu_bind_like"/>
    <property type="match status" value="1"/>
</dbReference>
<comment type="caution">
    <text evidence="4">The sequence shown here is derived from an EMBL/GenBank/DDBJ whole genome shotgun (WGS) entry which is preliminary data.</text>
</comment>
<evidence type="ECO:0000313" key="4">
    <source>
        <dbReference type="EMBL" id="OWM80436.1"/>
    </source>
</evidence>
<dbReference type="GO" id="GO:0009055">
    <property type="term" value="F:electron transfer activity"/>
    <property type="evidence" value="ECO:0007669"/>
    <property type="project" value="InterPro"/>
</dbReference>
<organism evidence="4 5">
    <name type="scientific">Punica granatum</name>
    <name type="common">Pomegranate</name>
    <dbReference type="NCBI Taxonomy" id="22663"/>
    <lineage>
        <taxon>Eukaryota</taxon>
        <taxon>Viridiplantae</taxon>
        <taxon>Streptophyta</taxon>
        <taxon>Embryophyta</taxon>
        <taxon>Tracheophyta</taxon>
        <taxon>Spermatophyta</taxon>
        <taxon>Magnoliopsida</taxon>
        <taxon>eudicotyledons</taxon>
        <taxon>Gunneridae</taxon>
        <taxon>Pentapetalae</taxon>
        <taxon>rosids</taxon>
        <taxon>malvids</taxon>
        <taxon>Myrtales</taxon>
        <taxon>Lythraceae</taxon>
        <taxon>Punica</taxon>
    </lineage>
</organism>
<dbReference type="EMBL" id="MTKT01002229">
    <property type="protein sequence ID" value="OWM80436.1"/>
    <property type="molecule type" value="Genomic_DNA"/>
</dbReference>
<dbReference type="InterPro" id="IPR003245">
    <property type="entry name" value="Phytocyanin_dom"/>
</dbReference>
<dbReference type="SUPFAM" id="SSF49503">
    <property type="entry name" value="Cupredoxins"/>
    <property type="match status" value="1"/>
</dbReference>
<dbReference type="Proteomes" id="UP000197138">
    <property type="component" value="Unassembled WGS sequence"/>
</dbReference>
<evidence type="ECO:0000256" key="1">
    <source>
        <dbReference type="SAM" id="MobiDB-lite"/>
    </source>
</evidence>
<sequence>MEDTSRLCKCLNFFLIFTIHGLLVKGARSKVYTVGDDEGWDSGVDYGVWSSKYNFSTGDILGQHRSSMIIFSTFFFKYLKSQHDVYEVTEPTFRSCGDSTGVLARYETGNDEVTLDQERKYWFICSIGGHCFGGMRFGVEVNAASGSNNNSTNGASSPQAQPPPSTQGSDNDNGSSKLYGPRRWSLGVCLIVLAVLFELFY</sequence>
<dbReference type="InterPro" id="IPR039391">
    <property type="entry name" value="Phytocyanin-like"/>
</dbReference>
<dbReference type="PROSITE" id="PS51485">
    <property type="entry name" value="PHYTOCYANIN"/>
    <property type="match status" value="1"/>
</dbReference>
<feature type="domain" description="Phytocyanin" evidence="3">
    <location>
        <begin position="30"/>
        <end position="143"/>
    </location>
</feature>
<evidence type="ECO:0000313" key="5">
    <source>
        <dbReference type="Proteomes" id="UP000197138"/>
    </source>
</evidence>
<dbReference type="PANTHER" id="PTHR33021:SF179">
    <property type="entry name" value="OS09G0541100 PROTEIN"/>
    <property type="match status" value="1"/>
</dbReference>
<dbReference type="InterPro" id="IPR008972">
    <property type="entry name" value="Cupredoxin"/>
</dbReference>
<dbReference type="CDD" id="cd04216">
    <property type="entry name" value="Phytocyanin"/>
    <property type="match status" value="1"/>
</dbReference>
<evidence type="ECO:0000256" key="2">
    <source>
        <dbReference type="SAM" id="SignalP"/>
    </source>
</evidence>
<evidence type="ECO:0000259" key="3">
    <source>
        <dbReference type="PROSITE" id="PS51485"/>
    </source>
</evidence>
<feature type="region of interest" description="Disordered" evidence="1">
    <location>
        <begin position="148"/>
        <end position="176"/>
    </location>
</feature>
<keyword evidence="2" id="KW-0732">Signal</keyword>
<accession>A0A218X6W8</accession>
<dbReference type="Gene3D" id="2.60.40.420">
    <property type="entry name" value="Cupredoxins - blue copper proteins"/>
    <property type="match status" value="1"/>
</dbReference>
<reference evidence="5" key="1">
    <citation type="journal article" date="2017" name="Plant J.">
        <title>The pomegranate (Punica granatum L.) genome and the genomics of punicalagin biosynthesis.</title>
        <authorList>
            <person name="Qin G."/>
            <person name="Xu C."/>
            <person name="Ming R."/>
            <person name="Tang H."/>
            <person name="Guyot R."/>
            <person name="Kramer E.M."/>
            <person name="Hu Y."/>
            <person name="Yi X."/>
            <person name="Qi Y."/>
            <person name="Xu X."/>
            <person name="Gao Z."/>
            <person name="Pan H."/>
            <person name="Jian J."/>
            <person name="Tian Y."/>
            <person name="Yue Z."/>
            <person name="Xu Y."/>
        </authorList>
    </citation>
    <scope>NUCLEOTIDE SEQUENCE [LARGE SCALE GENOMIC DNA]</scope>
    <source>
        <strain evidence="5">cv. Dabenzi</strain>
    </source>
</reference>
<dbReference type="GO" id="GO:0005886">
    <property type="term" value="C:plasma membrane"/>
    <property type="evidence" value="ECO:0007669"/>
    <property type="project" value="TreeGrafter"/>
</dbReference>
<dbReference type="PANTHER" id="PTHR33021">
    <property type="entry name" value="BLUE COPPER PROTEIN"/>
    <property type="match status" value="1"/>
</dbReference>
<proteinExistence type="predicted"/>